<sequence>MKKEVAIGLATLGLVAILAGHKDKKEDKQTTPGGTAGNNGSGQSAVSSAAAEKKALQLLNADRQANGLPALALNGTLTALARDYAQDMIDRNFFSHYNPEGQSPFDRMKQYGVSYVHAGENLAINSTVEGAEKAFMSSSGHRANILNPNYTHVGLGVRYNSKGSAYVVQEFIGK</sequence>
<dbReference type="CDD" id="cd05379">
    <property type="entry name" value="CAP_bacterial"/>
    <property type="match status" value="1"/>
</dbReference>
<evidence type="ECO:0000259" key="2">
    <source>
        <dbReference type="Pfam" id="PF00188"/>
    </source>
</evidence>
<dbReference type="eggNOG" id="COG2340">
    <property type="taxonomic scope" value="Bacteria"/>
</dbReference>
<name>F7NIK9_9FIRM</name>
<dbReference type="Gene3D" id="3.40.33.10">
    <property type="entry name" value="CAP"/>
    <property type="match status" value="1"/>
</dbReference>
<evidence type="ECO:0000313" key="4">
    <source>
        <dbReference type="Proteomes" id="UP000003240"/>
    </source>
</evidence>
<dbReference type="STRING" id="1009370.ALO_09559"/>
<reference evidence="3 4" key="1">
    <citation type="journal article" date="2011" name="EMBO J.">
        <title>Structural diversity of bacterial flagellar motors.</title>
        <authorList>
            <person name="Chen S."/>
            <person name="Beeby M."/>
            <person name="Murphy G.E."/>
            <person name="Leadbetter J.R."/>
            <person name="Hendrixson D.R."/>
            <person name="Briegel A."/>
            <person name="Li Z."/>
            <person name="Shi J."/>
            <person name="Tocheva E.I."/>
            <person name="Muller A."/>
            <person name="Dobro M.J."/>
            <person name="Jensen G.J."/>
        </authorList>
    </citation>
    <scope>NUCLEOTIDE SEQUENCE [LARGE SCALE GENOMIC DNA]</scope>
    <source>
        <strain evidence="3 4">DSM 6540</strain>
    </source>
</reference>
<proteinExistence type="predicted"/>
<organism evidence="3 4">
    <name type="scientific">Acetonema longum DSM 6540</name>
    <dbReference type="NCBI Taxonomy" id="1009370"/>
    <lineage>
        <taxon>Bacteria</taxon>
        <taxon>Bacillati</taxon>
        <taxon>Bacillota</taxon>
        <taxon>Negativicutes</taxon>
        <taxon>Acetonemataceae</taxon>
        <taxon>Acetonema</taxon>
    </lineage>
</organism>
<keyword evidence="4" id="KW-1185">Reference proteome</keyword>
<dbReference type="AlphaFoldDB" id="F7NIK9"/>
<gene>
    <name evidence="3" type="ORF">ALO_09559</name>
</gene>
<comment type="caution">
    <text evidence="3">The sequence shown here is derived from an EMBL/GenBank/DDBJ whole genome shotgun (WGS) entry which is preliminary data.</text>
</comment>
<dbReference type="Pfam" id="PF00188">
    <property type="entry name" value="CAP"/>
    <property type="match status" value="1"/>
</dbReference>
<dbReference type="InterPro" id="IPR014044">
    <property type="entry name" value="CAP_dom"/>
</dbReference>
<dbReference type="PANTHER" id="PTHR31157">
    <property type="entry name" value="SCP DOMAIN-CONTAINING PROTEIN"/>
    <property type="match status" value="1"/>
</dbReference>
<dbReference type="Proteomes" id="UP000003240">
    <property type="component" value="Unassembled WGS sequence"/>
</dbReference>
<accession>F7NIK9</accession>
<protein>
    <submittedName>
        <fullName evidence="3">SCP-like extracellular</fullName>
    </submittedName>
</protein>
<feature type="region of interest" description="Disordered" evidence="1">
    <location>
        <begin position="22"/>
        <end position="47"/>
    </location>
</feature>
<dbReference type="EMBL" id="AFGF01000076">
    <property type="protein sequence ID" value="EGO64155.1"/>
    <property type="molecule type" value="Genomic_DNA"/>
</dbReference>
<evidence type="ECO:0000313" key="3">
    <source>
        <dbReference type="EMBL" id="EGO64155.1"/>
    </source>
</evidence>
<dbReference type="PANTHER" id="PTHR31157:SF1">
    <property type="entry name" value="SCP DOMAIN-CONTAINING PROTEIN"/>
    <property type="match status" value="1"/>
</dbReference>
<feature type="domain" description="SCP" evidence="2">
    <location>
        <begin position="56"/>
        <end position="171"/>
    </location>
</feature>
<dbReference type="SUPFAM" id="SSF55797">
    <property type="entry name" value="PR-1-like"/>
    <property type="match status" value="1"/>
</dbReference>
<dbReference type="InterPro" id="IPR035940">
    <property type="entry name" value="CAP_sf"/>
</dbReference>
<evidence type="ECO:0000256" key="1">
    <source>
        <dbReference type="SAM" id="MobiDB-lite"/>
    </source>
</evidence>